<reference evidence="8" key="1">
    <citation type="journal article" date="2014" name="Int. J. Syst. Evol. Microbiol.">
        <title>Complete genome sequence of Corynebacterium casei LMG S-19264T (=DSM 44701T), isolated from a smear-ripened cheese.</title>
        <authorList>
            <consortium name="US DOE Joint Genome Institute (JGI-PGF)"/>
            <person name="Walter F."/>
            <person name="Albersmeier A."/>
            <person name="Kalinowski J."/>
            <person name="Ruckert C."/>
        </authorList>
    </citation>
    <scope>NUCLEOTIDE SEQUENCE</scope>
    <source>
        <strain evidence="8">KCTC 32255</strain>
    </source>
</reference>
<evidence type="ECO:0000313" key="9">
    <source>
        <dbReference type="Proteomes" id="UP000648075"/>
    </source>
</evidence>
<dbReference type="InterPro" id="IPR011701">
    <property type="entry name" value="MFS"/>
</dbReference>
<dbReference type="SUPFAM" id="SSF103473">
    <property type="entry name" value="MFS general substrate transporter"/>
    <property type="match status" value="1"/>
</dbReference>
<feature type="transmembrane region" description="Helical" evidence="7">
    <location>
        <begin position="68"/>
        <end position="90"/>
    </location>
</feature>
<evidence type="ECO:0000256" key="2">
    <source>
        <dbReference type="ARBA" id="ARBA00008335"/>
    </source>
</evidence>
<dbReference type="GO" id="GO:0016020">
    <property type="term" value="C:membrane"/>
    <property type="evidence" value="ECO:0007669"/>
    <property type="project" value="TreeGrafter"/>
</dbReference>
<dbReference type="EMBL" id="BMZA01000006">
    <property type="protein sequence ID" value="GGZ05431.1"/>
    <property type="molecule type" value="Genomic_DNA"/>
</dbReference>
<feature type="transmembrane region" description="Helical" evidence="7">
    <location>
        <begin position="132"/>
        <end position="153"/>
    </location>
</feature>
<dbReference type="PANTHER" id="PTHR23514">
    <property type="entry name" value="BYPASS OF STOP CODON PROTEIN 6"/>
    <property type="match status" value="1"/>
</dbReference>
<evidence type="ECO:0008006" key="10">
    <source>
        <dbReference type="Google" id="ProtNLM"/>
    </source>
</evidence>
<dbReference type="GO" id="GO:0012505">
    <property type="term" value="C:endomembrane system"/>
    <property type="evidence" value="ECO:0007669"/>
    <property type="project" value="UniProtKB-SubCell"/>
</dbReference>
<organism evidence="8 9">
    <name type="scientific">Novosphingobium colocasiae</name>
    <dbReference type="NCBI Taxonomy" id="1256513"/>
    <lineage>
        <taxon>Bacteria</taxon>
        <taxon>Pseudomonadati</taxon>
        <taxon>Pseudomonadota</taxon>
        <taxon>Alphaproteobacteria</taxon>
        <taxon>Sphingomonadales</taxon>
        <taxon>Sphingomonadaceae</taxon>
        <taxon>Novosphingobium</taxon>
    </lineage>
</organism>
<feature type="transmembrane region" description="Helical" evidence="7">
    <location>
        <begin position="159"/>
        <end position="183"/>
    </location>
</feature>
<comment type="similarity">
    <text evidence="2">Belongs to the major facilitator superfamily.</text>
</comment>
<comment type="subcellular location">
    <subcellularLocation>
        <location evidence="1">Endomembrane system</location>
        <topology evidence="1">Multi-pass membrane protein</topology>
    </subcellularLocation>
</comment>
<feature type="transmembrane region" description="Helical" evidence="7">
    <location>
        <begin position="326"/>
        <end position="353"/>
    </location>
</feature>
<evidence type="ECO:0000256" key="5">
    <source>
        <dbReference type="ARBA" id="ARBA00022989"/>
    </source>
</evidence>
<comment type="caution">
    <text evidence="8">The sequence shown here is derived from an EMBL/GenBank/DDBJ whole genome shotgun (WGS) entry which is preliminary data.</text>
</comment>
<name>A0A918PG86_9SPHN</name>
<dbReference type="PANTHER" id="PTHR23514:SF3">
    <property type="entry name" value="BYPASS OF STOP CODON PROTEIN 6"/>
    <property type="match status" value="1"/>
</dbReference>
<feature type="transmembrane region" description="Helical" evidence="7">
    <location>
        <begin position="42"/>
        <end position="61"/>
    </location>
</feature>
<dbReference type="Pfam" id="PF07690">
    <property type="entry name" value="MFS_1"/>
    <property type="match status" value="1"/>
</dbReference>
<feature type="transmembrane region" description="Helical" evidence="7">
    <location>
        <begin position="292"/>
        <end position="314"/>
    </location>
</feature>
<keyword evidence="9" id="KW-1185">Reference proteome</keyword>
<dbReference type="GO" id="GO:0022857">
    <property type="term" value="F:transmembrane transporter activity"/>
    <property type="evidence" value="ECO:0007669"/>
    <property type="project" value="InterPro"/>
</dbReference>
<keyword evidence="5 7" id="KW-1133">Transmembrane helix</keyword>
<dbReference type="InterPro" id="IPR051788">
    <property type="entry name" value="MFS_Transporter"/>
</dbReference>
<dbReference type="Gene3D" id="1.20.1250.20">
    <property type="entry name" value="MFS general substrate transporter like domains"/>
    <property type="match status" value="1"/>
</dbReference>
<feature type="transmembrane region" description="Helical" evidence="7">
    <location>
        <begin position="359"/>
        <end position="377"/>
    </location>
</feature>
<keyword evidence="4 7" id="KW-0812">Transmembrane</keyword>
<dbReference type="Proteomes" id="UP000648075">
    <property type="component" value="Unassembled WGS sequence"/>
</dbReference>
<feature type="transmembrane region" description="Helical" evidence="7">
    <location>
        <begin position="204"/>
        <end position="223"/>
    </location>
</feature>
<keyword evidence="3" id="KW-0813">Transport</keyword>
<gene>
    <name evidence="8" type="ORF">GCM10011614_20520</name>
</gene>
<feature type="transmembrane region" description="Helical" evidence="7">
    <location>
        <begin position="243"/>
        <end position="262"/>
    </location>
</feature>
<dbReference type="InterPro" id="IPR036259">
    <property type="entry name" value="MFS_trans_sf"/>
</dbReference>
<keyword evidence="6 7" id="KW-0472">Membrane</keyword>
<dbReference type="AlphaFoldDB" id="A0A918PG86"/>
<proteinExistence type="inferred from homology"/>
<feature type="transmembrane region" description="Helical" evidence="7">
    <location>
        <begin position="96"/>
        <end position="120"/>
    </location>
</feature>
<protein>
    <recommendedName>
        <fullName evidence="10">MFS transporter</fullName>
    </recommendedName>
</protein>
<feature type="transmembrane region" description="Helical" evidence="7">
    <location>
        <begin position="269"/>
        <end position="286"/>
    </location>
</feature>
<reference evidence="8" key="2">
    <citation type="submission" date="2020-09" db="EMBL/GenBank/DDBJ databases">
        <authorList>
            <person name="Sun Q."/>
            <person name="Kim S."/>
        </authorList>
    </citation>
    <scope>NUCLEOTIDE SEQUENCE</scope>
    <source>
        <strain evidence="8">KCTC 32255</strain>
    </source>
</reference>
<evidence type="ECO:0000256" key="1">
    <source>
        <dbReference type="ARBA" id="ARBA00004127"/>
    </source>
</evidence>
<sequence>MVVAFPVYAAALLLGATLVTVPSSSAVIIASLRLDPGRYGSVFMAQLVGALVCGVGLAALGRRVSLHATLLLAIACLAGAQALLAISQFVAPATGYLMLMAVMLLVGGGIGIGGGPLNAYPALLFPRFPGSAVTAVHVVAGVGMMMSPLYHALTASLGHWVGGLLGLAAFGGMILIAAASAQLPLAAPDDTADHQGTGSPARDVATWLLVATAVIYSIAEGIFTNWTILYLRGKAMDGATASLALTAFLGGITAGRLLASFLAISVRPLVFLYTLPILIAFAFLALPDVNSAGGAILAFGFAGLACSAYFPMLITHAASAYPAAMGWIATLMISAQMVGIGIGTFVVGGLVGLVPFERLYQTSIALPIATLVLLALASRVREAKRQIAMPA</sequence>
<evidence type="ECO:0000313" key="8">
    <source>
        <dbReference type="EMBL" id="GGZ05431.1"/>
    </source>
</evidence>
<evidence type="ECO:0000256" key="6">
    <source>
        <dbReference type="ARBA" id="ARBA00023136"/>
    </source>
</evidence>
<dbReference type="RefSeq" id="WP_189621103.1">
    <property type="nucleotide sequence ID" value="NZ_BMZA01000006.1"/>
</dbReference>
<accession>A0A918PG86</accession>
<evidence type="ECO:0000256" key="3">
    <source>
        <dbReference type="ARBA" id="ARBA00022448"/>
    </source>
</evidence>
<evidence type="ECO:0000256" key="4">
    <source>
        <dbReference type="ARBA" id="ARBA00022692"/>
    </source>
</evidence>
<evidence type="ECO:0000256" key="7">
    <source>
        <dbReference type="SAM" id="Phobius"/>
    </source>
</evidence>